<comment type="subcellular location">
    <subcellularLocation>
        <location evidence="1">Membrane</location>
        <topology evidence="1">Multi-pass membrane protein</topology>
    </subcellularLocation>
</comment>
<dbReference type="GO" id="GO:0016020">
    <property type="term" value="C:membrane"/>
    <property type="evidence" value="ECO:0007669"/>
    <property type="project" value="UniProtKB-SubCell"/>
</dbReference>
<gene>
    <name evidence="10" type="ORF">V1264_021410</name>
</gene>
<evidence type="ECO:0000256" key="8">
    <source>
        <dbReference type="RuleBase" id="RU003750"/>
    </source>
</evidence>
<evidence type="ECO:0000256" key="1">
    <source>
        <dbReference type="ARBA" id="ARBA00004141"/>
    </source>
</evidence>
<evidence type="ECO:0008006" key="12">
    <source>
        <dbReference type="Google" id="ProtNLM"/>
    </source>
</evidence>
<sequence>MSLRNSYVDNAQRCCAVQASGVKVKGHVFRPSAIVREGGLSRPGVTTSHPEDVYWLQTDMEKVHVLLYVPNIIGYMRVILTILAFVFYEQPLWFIILYSASIALDGVDGYAARKLNQCSDFGAWFDVVIDVFSRGLLWCSLHEYGYLVIFVEWLTFVSTHCRGPKWKIPEESFPWLVKSVMGNNFKTFWGTAAITGLNVLPLWLYGYRTGYLATGLSVPLWGQLLGIAVLTVGRTVCMFVECFFIYSHVMRLLDEGPTRQQS</sequence>
<evidence type="ECO:0000256" key="7">
    <source>
        <dbReference type="ARBA" id="ARBA00023264"/>
    </source>
</evidence>
<keyword evidence="6 9" id="KW-0472">Membrane</keyword>
<dbReference type="GO" id="GO:0016780">
    <property type="term" value="F:phosphotransferase activity, for other substituted phosphate groups"/>
    <property type="evidence" value="ECO:0007669"/>
    <property type="project" value="InterPro"/>
</dbReference>
<keyword evidence="3 9" id="KW-0812">Transmembrane</keyword>
<evidence type="ECO:0000256" key="2">
    <source>
        <dbReference type="ARBA" id="ARBA00022679"/>
    </source>
</evidence>
<evidence type="ECO:0000256" key="5">
    <source>
        <dbReference type="ARBA" id="ARBA00023098"/>
    </source>
</evidence>
<organism evidence="10 11">
    <name type="scientific">Littorina saxatilis</name>
    <dbReference type="NCBI Taxonomy" id="31220"/>
    <lineage>
        <taxon>Eukaryota</taxon>
        <taxon>Metazoa</taxon>
        <taxon>Spiralia</taxon>
        <taxon>Lophotrochozoa</taxon>
        <taxon>Mollusca</taxon>
        <taxon>Gastropoda</taxon>
        <taxon>Caenogastropoda</taxon>
        <taxon>Littorinimorpha</taxon>
        <taxon>Littorinoidea</taxon>
        <taxon>Littorinidae</taxon>
        <taxon>Littorina</taxon>
    </lineage>
</organism>
<dbReference type="EMBL" id="JBAMIC010004070">
    <property type="protein sequence ID" value="KAK7087341.1"/>
    <property type="molecule type" value="Genomic_DNA"/>
</dbReference>
<dbReference type="Gene3D" id="1.20.120.1760">
    <property type="match status" value="1"/>
</dbReference>
<dbReference type="GO" id="GO:0008654">
    <property type="term" value="P:phospholipid biosynthetic process"/>
    <property type="evidence" value="ECO:0007669"/>
    <property type="project" value="InterPro"/>
</dbReference>
<dbReference type="PROSITE" id="PS00379">
    <property type="entry name" value="CDP_ALCOHOL_P_TRANSF"/>
    <property type="match status" value="1"/>
</dbReference>
<evidence type="ECO:0000256" key="3">
    <source>
        <dbReference type="ARBA" id="ARBA00022692"/>
    </source>
</evidence>
<feature type="transmembrane region" description="Helical" evidence="9">
    <location>
        <begin position="92"/>
        <end position="111"/>
    </location>
</feature>
<feature type="transmembrane region" description="Helical" evidence="9">
    <location>
        <begin position="187"/>
        <end position="205"/>
    </location>
</feature>
<dbReference type="InterPro" id="IPR000462">
    <property type="entry name" value="CDP-OH_P_trans"/>
</dbReference>
<accession>A0AAN9AI26</accession>
<dbReference type="InterPro" id="IPR043130">
    <property type="entry name" value="CDP-OH_PTrfase_TM_dom"/>
</dbReference>
<dbReference type="Pfam" id="PF01066">
    <property type="entry name" value="CDP-OH_P_transf"/>
    <property type="match status" value="1"/>
</dbReference>
<dbReference type="PANTHER" id="PTHR15362:SF13">
    <property type="entry name" value="SI:CH1073-145M9.1"/>
    <property type="match status" value="1"/>
</dbReference>
<keyword evidence="7" id="KW-1208">Phospholipid metabolism</keyword>
<keyword evidence="5" id="KW-0443">Lipid metabolism</keyword>
<keyword evidence="2 8" id="KW-0808">Transferase</keyword>
<evidence type="ECO:0000256" key="6">
    <source>
        <dbReference type="ARBA" id="ARBA00023136"/>
    </source>
</evidence>
<dbReference type="AlphaFoldDB" id="A0AAN9AI26"/>
<name>A0AAN9AI26_9CAEN</name>
<evidence type="ECO:0000313" key="10">
    <source>
        <dbReference type="EMBL" id="KAK7087341.1"/>
    </source>
</evidence>
<reference evidence="10 11" key="1">
    <citation type="submission" date="2024-02" db="EMBL/GenBank/DDBJ databases">
        <title>Chromosome-scale genome assembly of the rough periwinkle Littorina saxatilis.</title>
        <authorList>
            <person name="De Jode A."/>
            <person name="Faria R."/>
            <person name="Formenti G."/>
            <person name="Sims Y."/>
            <person name="Smith T.P."/>
            <person name="Tracey A."/>
            <person name="Wood J.M.D."/>
            <person name="Zagrodzka Z.B."/>
            <person name="Johannesson K."/>
            <person name="Butlin R.K."/>
            <person name="Leder E.H."/>
        </authorList>
    </citation>
    <scope>NUCLEOTIDE SEQUENCE [LARGE SCALE GENOMIC DNA]</scope>
    <source>
        <strain evidence="10">Snail1</strain>
        <tissue evidence="10">Muscle</tissue>
    </source>
</reference>
<dbReference type="Proteomes" id="UP001374579">
    <property type="component" value="Unassembled WGS sequence"/>
</dbReference>
<evidence type="ECO:0000256" key="4">
    <source>
        <dbReference type="ARBA" id="ARBA00022989"/>
    </source>
</evidence>
<keyword evidence="11" id="KW-1185">Reference proteome</keyword>
<keyword evidence="4 9" id="KW-1133">Transmembrane helix</keyword>
<evidence type="ECO:0000256" key="9">
    <source>
        <dbReference type="SAM" id="Phobius"/>
    </source>
</evidence>
<comment type="similarity">
    <text evidence="8">Belongs to the CDP-alcohol phosphatidyltransferase class-I family.</text>
</comment>
<proteinExistence type="inferred from homology"/>
<feature type="transmembrane region" description="Helical" evidence="9">
    <location>
        <begin position="225"/>
        <end position="246"/>
    </location>
</feature>
<dbReference type="PANTHER" id="PTHR15362">
    <property type="entry name" value="PHOSPHATIDYLINOSITOL SYNTHASE"/>
    <property type="match status" value="1"/>
</dbReference>
<feature type="transmembrane region" description="Helical" evidence="9">
    <location>
        <begin position="65"/>
        <end position="86"/>
    </location>
</feature>
<protein>
    <recommendedName>
        <fullName evidence="12">CDP-diacylglycerol--inositol 3-phosphatidyltransferase</fullName>
    </recommendedName>
</protein>
<comment type="caution">
    <text evidence="10">The sequence shown here is derived from an EMBL/GenBank/DDBJ whole genome shotgun (WGS) entry which is preliminary data.</text>
</comment>
<dbReference type="InterPro" id="IPR048254">
    <property type="entry name" value="CDP_ALCOHOL_P_TRANSF_CS"/>
</dbReference>
<evidence type="ECO:0000313" key="11">
    <source>
        <dbReference type="Proteomes" id="UP001374579"/>
    </source>
</evidence>